<organism evidence="1 2">
    <name type="scientific">Paractinoplanes globisporus</name>
    <dbReference type="NCBI Taxonomy" id="113565"/>
    <lineage>
        <taxon>Bacteria</taxon>
        <taxon>Bacillati</taxon>
        <taxon>Actinomycetota</taxon>
        <taxon>Actinomycetes</taxon>
        <taxon>Micromonosporales</taxon>
        <taxon>Micromonosporaceae</taxon>
        <taxon>Paractinoplanes</taxon>
    </lineage>
</organism>
<reference evidence="1 2" key="1">
    <citation type="submission" date="2024-10" db="EMBL/GenBank/DDBJ databases">
        <title>The Natural Products Discovery Center: Release of the First 8490 Sequenced Strains for Exploring Actinobacteria Biosynthetic Diversity.</title>
        <authorList>
            <person name="Kalkreuter E."/>
            <person name="Kautsar S.A."/>
            <person name="Yang D."/>
            <person name="Bader C.D."/>
            <person name="Teijaro C.N."/>
            <person name="Fluegel L."/>
            <person name="Davis C.M."/>
            <person name="Simpson J.R."/>
            <person name="Lauterbach L."/>
            <person name="Steele A.D."/>
            <person name="Gui C."/>
            <person name="Meng S."/>
            <person name="Li G."/>
            <person name="Viehrig K."/>
            <person name="Ye F."/>
            <person name="Su P."/>
            <person name="Kiefer A.F."/>
            <person name="Nichols A."/>
            <person name="Cepeda A.J."/>
            <person name="Yan W."/>
            <person name="Fan B."/>
            <person name="Jiang Y."/>
            <person name="Adhikari A."/>
            <person name="Zheng C.-J."/>
            <person name="Schuster L."/>
            <person name="Cowan T.M."/>
            <person name="Smanski M.J."/>
            <person name="Chevrette M.G."/>
            <person name="De Carvalho L.P.S."/>
            <person name="Shen B."/>
        </authorList>
    </citation>
    <scope>NUCLEOTIDE SEQUENCE [LARGE SCALE GENOMIC DNA]</scope>
    <source>
        <strain evidence="1 2">NPDC000087</strain>
    </source>
</reference>
<proteinExistence type="predicted"/>
<name>A0ABW6WMF6_9ACTN</name>
<evidence type="ECO:0000313" key="1">
    <source>
        <dbReference type="EMBL" id="MFF5293640.1"/>
    </source>
</evidence>
<keyword evidence="2" id="KW-1185">Reference proteome</keyword>
<accession>A0ABW6WMF6</accession>
<protein>
    <submittedName>
        <fullName evidence="1">Uncharacterized protein</fullName>
    </submittedName>
</protein>
<comment type="caution">
    <text evidence="1">The sequence shown here is derived from an EMBL/GenBank/DDBJ whole genome shotgun (WGS) entry which is preliminary data.</text>
</comment>
<dbReference type="EMBL" id="JBIAZU010000005">
    <property type="protein sequence ID" value="MFF5293640.1"/>
    <property type="molecule type" value="Genomic_DNA"/>
</dbReference>
<dbReference type="RefSeq" id="WP_020513273.1">
    <property type="nucleotide sequence ID" value="NZ_JBIAZU010000005.1"/>
</dbReference>
<gene>
    <name evidence="1" type="ORF">ACFY35_29765</name>
</gene>
<dbReference type="Proteomes" id="UP001602245">
    <property type="component" value="Unassembled WGS sequence"/>
</dbReference>
<evidence type="ECO:0000313" key="2">
    <source>
        <dbReference type="Proteomes" id="UP001602245"/>
    </source>
</evidence>
<sequence length="283" mass="30521">MSTLHTRSVMSLLTAMTADPDLLGTALARQAVIHALAGVVGGLAMAATVLADKVYPPLSARRRAGGDRRWRTVATHLDHAATGAQRAEHLLNSAAGRCHRLIRDGEIVEYHGSLKPQHGRYGIDGPCICVDCEDRGLTLQLHPVRGGHLLTCVNPESVSPIPALDTDLSRHARQAERLLSTGLDPLPASLDAQHALYQARSLAVLTSRTRTVLAGWEDLFGRMLNRHWWSFDTDGGSPWTLKQHIVTAFEQAGNNFPQVTADLRRAVGVLAAIEAEPAGTRAA</sequence>